<dbReference type="Proteomes" id="UP000077013">
    <property type="component" value="Unassembled WGS sequence"/>
</dbReference>
<proteinExistence type="predicted"/>
<dbReference type="PANTHER" id="PTHR33990">
    <property type="entry name" value="PROTEIN YJDN-RELATED"/>
    <property type="match status" value="1"/>
</dbReference>
<dbReference type="InterPro" id="IPR029068">
    <property type="entry name" value="Glyas_Bleomycin-R_OHBP_Dase"/>
</dbReference>
<dbReference type="Pfam" id="PF06983">
    <property type="entry name" value="3-dmu-9_3-mt"/>
    <property type="match status" value="1"/>
</dbReference>
<dbReference type="SUPFAM" id="SSF54593">
    <property type="entry name" value="Glyoxalase/Bleomycin resistance protein/Dihydroxybiphenyl dioxygenase"/>
    <property type="match status" value="1"/>
</dbReference>
<evidence type="ECO:0000259" key="1">
    <source>
        <dbReference type="Pfam" id="PF06983"/>
    </source>
</evidence>
<dbReference type="RefSeq" id="WP_068590020.1">
    <property type="nucleotide sequence ID" value="NZ_LRXL01000026.1"/>
</dbReference>
<dbReference type="EMBL" id="LRXL01000026">
    <property type="protein sequence ID" value="OAB79924.1"/>
    <property type="molecule type" value="Genomic_DNA"/>
</dbReference>
<keyword evidence="3" id="KW-1185">Reference proteome</keyword>
<sequence>MKQQITTFFTFQKNNAEQAMNFYVELFDNSKIINVQRWGKDGPVEEGKIMRATFKLNGDLFMCSDSPPVHDWDFTPAVSSYIECENESELINLFEKLSENGKIMMPLDNYGFSQKFGFVEDRFGVSWQLNLQ</sequence>
<dbReference type="PANTHER" id="PTHR33990:SF4">
    <property type="entry name" value="PHNB-LIKE DOMAIN-CONTAINING PROTEIN"/>
    <property type="match status" value="1"/>
</dbReference>
<dbReference type="Gene3D" id="3.30.720.110">
    <property type="match status" value="1"/>
</dbReference>
<gene>
    <name evidence="2" type="ORF">ULVI_04075</name>
</gene>
<dbReference type="CDD" id="cd06588">
    <property type="entry name" value="PhnB_like"/>
    <property type="match status" value="1"/>
</dbReference>
<dbReference type="PIRSF" id="PIRSF021700">
    <property type="entry name" value="3_dmu_93_MTrfase"/>
    <property type="match status" value="1"/>
</dbReference>
<dbReference type="InterPro" id="IPR009725">
    <property type="entry name" value="3_dmu_93_MTrfase"/>
</dbReference>
<dbReference type="STRING" id="1763537.ULVI_04075"/>
<name>A0A167IQV9_9FLAO</name>
<dbReference type="OrthoDB" id="9795306at2"/>
<dbReference type="Gene3D" id="3.30.720.100">
    <property type="match status" value="1"/>
</dbReference>
<feature type="domain" description="PhnB-like" evidence="1">
    <location>
        <begin position="3"/>
        <end position="129"/>
    </location>
</feature>
<reference evidence="2 3" key="1">
    <citation type="submission" date="2016-02" db="EMBL/GenBank/DDBJ databases">
        <title>Ulvibacter sp. LPB0005, isolated from Thais luteostoma.</title>
        <authorList>
            <person name="Shin S.-K."/>
            <person name="Yi H."/>
        </authorList>
    </citation>
    <scope>NUCLEOTIDE SEQUENCE [LARGE SCALE GENOMIC DNA]</scope>
    <source>
        <strain evidence="2 3">LPB0005</strain>
    </source>
</reference>
<comment type="caution">
    <text evidence="2">The sequence shown here is derived from an EMBL/GenBank/DDBJ whole genome shotgun (WGS) entry which is preliminary data.</text>
</comment>
<evidence type="ECO:0000313" key="3">
    <source>
        <dbReference type="Proteomes" id="UP000077013"/>
    </source>
</evidence>
<protein>
    <recommendedName>
        <fullName evidence="1">PhnB-like domain-containing protein</fullName>
    </recommendedName>
</protein>
<dbReference type="AlphaFoldDB" id="A0A167IQV9"/>
<accession>A0A167IQV9</accession>
<evidence type="ECO:0000313" key="2">
    <source>
        <dbReference type="EMBL" id="OAB79924.1"/>
    </source>
</evidence>
<organism evidence="2 3">
    <name type="scientific">Cochleicola gelatinilyticus</name>
    <dbReference type="NCBI Taxonomy" id="1763537"/>
    <lineage>
        <taxon>Bacteria</taxon>
        <taxon>Pseudomonadati</taxon>
        <taxon>Bacteroidota</taxon>
        <taxon>Flavobacteriia</taxon>
        <taxon>Flavobacteriales</taxon>
        <taxon>Flavobacteriaceae</taxon>
        <taxon>Cochleicola</taxon>
    </lineage>
</organism>
<dbReference type="InterPro" id="IPR028973">
    <property type="entry name" value="PhnB-like"/>
</dbReference>